<dbReference type="AlphaFoldDB" id="A0A9Q3HE74"/>
<dbReference type="EMBL" id="AVOT02014902">
    <property type="protein sequence ID" value="MBW0498790.1"/>
    <property type="molecule type" value="Genomic_DNA"/>
</dbReference>
<sequence length="103" mass="10783">MATSIGAASSPQTLKCTTFDKRTTATAACNDVRGSRCSHGCTSQIVAKQCKHNNIGPDSEENCTFAFGKSTAYSYTCINEKGSYTCTGKTSGVATCKGCTFPN</sequence>
<comment type="caution">
    <text evidence="1">The sequence shown here is derived from an EMBL/GenBank/DDBJ whole genome shotgun (WGS) entry which is preliminary data.</text>
</comment>
<name>A0A9Q3HE74_9BASI</name>
<gene>
    <name evidence="1" type="ORF">O181_038505</name>
</gene>
<keyword evidence="2" id="KW-1185">Reference proteome</keyword>
<evidence type="ECO:0000313" key="1">
    <source>
        <dbReference type="EMBL" id="MBW0498790.1"/>
    </source>
</evidence>
<dbReference type="Proteomes" id="UP000765509">
    <property type="component" value="Unassembled WGS sequence"/>
</dbReference>
<proteinExistence type="predicted"/>
<evidence type="ECO:0000313" key="2">
    <source>
        <dbReference type="Proteomes" id="UP000765509"/>
    </source>
</evidence>
<reference evidence="1" key="1">
    <citation type="submission" date="2021-03" db="EMBL/GenBank/DDBJ databases">
        <title>Draft genome sequence of rust myrtle Austropuccinia psidii MF-1, a brazilian biotype.</title>
        <authorList>
            <person name="Quecine M.C."/>
            <person name="Pachon D.M.R."/>
            <person name="Bonatelli M.L."/>
            <person name="Correr F.H."/>
            <person name="Franceschini L.M."/>
            <person name="Leite T.F."/>
            <person name="Margarido G.R.A."/>
            <person name="Almeida C.A."/>
            <person name="Ferrarezi J.A."/>
            <person name="Labate C.A."/>
        </authorList>
    </citation>
    <scope>NUCLEOTIDE SEQUENCE</scope>
    <source>
        <strain evidence="1">MF-1</strain>
    </source>
</reference>
<dbReference type="OrthoDB" id="2507469at2759"/>
<accession>A0A9Q3HE74</accession>
<organism evidence="1 2">
    <name type="scientific">Austropuccinia psidii MF-1</name>
    <dbReference type="NCBI Taxonomy" id="1389203"/>
    <lineage>
        <taxon>Eukaryota</taxon>
        <taxon>Fungi</taxon>
        <taxon>Dikarya</taxon>
        <taxon>Basidiomycota</taxon>
        <taxon>Pucciniomycotina</taxon>
        <taxon>Pucciniomycetes</taxon>
        <taxon>Pucciniales</taxon>
        <taxon>Sphaerophragmiaceae</taxon>
        <taxon>Austropuccinia</taxon>
    </lineage>
</organism>
<protein>
    <submittedName>
        <fullName evidence="1">Uncharacterized protein</fullName>
    </submittedName>
</protein>